<feature type="region of interest" description="Disordered" evidence="1">
    <location>
        <begin position="488"/>
        <end position="510"/>
    </location>
</feature>
<feature type="compositionally biased region" description="Basic and acidic residues" evidence="1">
    <location>
        <begin position="73"/>
        <end position="82"/>
    </location>
</feature>
<evidence type="ECO:0000256" key="1">
    <source>
        <dbReference type="SAM" id="MobiDB-lite"/>
    </source>
</evidence>
<feature type="compositionally biased region" description="Low complexity" evidence="1">
    <location>
        <begin position="222"/>
        <end position="231"/>
    </location>
</feature>
<protein>
    <submittedName>
        <fullName evidence="2">Uncharacterized protein</fullName>
    </submittedName>
</protein>
<dbReference type="EMBL" id="HBEO01033586">
    <property type="protein sequence ID" value="CAD8506695.1"/>
    <property type="molecule type" value="Transcribed_RNA"/>
</dbReference>
<feature type="region of interest" description="Disordered" evidence="1">
    <location>
        <begin position="53"/>
        <end position="97"/>
    </location>
</feature>
<organism evidence="2">
    <name type="scientific">Hanusia phi</name>
    <dbReference type="NCBI Taxonomy" id="3032"/>
    <lineage>
        <taxon>Eukaryota</taxon>
        <taxon>Cryptophyceae</taxon>
        <taxon>Pyrenomonadales</taxon>
        <taxon>Geminigeraceae</taxon>
        <taxon>Hanusia</taxon>
    </lineage>
</organism>
<feature type="compositionally biased region" description="Polar residues" evidence="1">
    <location>
        <begin position="406"/>
        <end position="418"/>
    </location>
</feature>
<feature type="compositionally biased region" description="Polar residues" evidence="1">
    <location>
        <begin position="53"/>
        <end position="66"/>
    </location>
</feature>
<sequence>MGASWNKCSFPQDCVDRTQMVTKDARMGREGYPDVGEDPTRWQQTFIPRSMSRIDNSLPSLRQHVSTEPDPIFDARRRDSPRSHPLSARSHSSVGNLHVAQRSPRFLARSQLEDIVYERERTRYEGSLSARDYVTISSARLRHSTAQENADHEENEDVLVQKALDVVAERISRRETLSTPRTPRLPSSNTTRFVDFPHKTEFSTRKPVRMADCALHNESKRSLSMSSLTSDGESESYDEEFSPMSETGMIALASNEKDDHPVQEHGEGCDGEEKLISMQEALQRIYSVSLEEMVRRGAASPPADLLHMRLKHDDWLRHFKIAGVDDYLSVNMKDMCEGNQSGWIVEKHPEDKEENLSKKIDFQESGKNDPMAESLLQSGDMIRRQIARMQEIRKTEMAANKAFASQDGNDGSSTSRQAAAQRGVPSLRIENILQDGRTQFQQREIDAQCQQDALKSSQPSEERTTKRQQIISKAERWVQDMQILSERGLLPESKSPRFRALTPRGSRSALPDGVTIKAEVVSPARVN</sequence>
<gene>
    <name evidence="2" type="ORF">HPHI1048_LOCUS22730</name>
</gene>
<feature type="region of interest" description="Disordered" evidence="1">
    <location>
        <begin position="220"/>
        <end position="240"/>
    </location>
</feature>
<proteinExistence type="predicted"/>
<feature type="region of interest" description="Disordered" evidence="1">
    <location>
        <begin position="403"/>
        <end position="424"/>
    </location>
</feature>
<accession>A0A7S0HZY1</accession>
<dbReference type="AlphaFoldDB" id="A0A7S0HZY1"/>
<evidence type="ECO:0000313" key="2">
    <source>
        <dbReference type="EMBL" id="CAD8506695.1"/>
    </source>
</evidence>
<name>A0A7S0HZY1_9CRYP</name>
<reference evidence="2" key="1">
    <citation type="submission" date="2021-01" db="EMBL/GenBank/DDBJ databases">
        <authorList>
            <person name="Corre E."/>
            <person name="Pelletier E."/>
            <person name="Niang G."/>
            <person name="Scheremetjew M."/>
            <person name="Finn R."/>
            <person name="Kale V."/>
            <person name="Holt S."/>
            <person name="Cochrane G."/>
            <person name="Meng A."/>
            <person name="Brown T."/>
            <person name="Cohen L."/>
        </authorList>
    </citation>
    <scope>NUCLEOTIDE SEQUENCE</scope>
    <source>
        <strain evidence="2">CCMP325</strain>
    </source>
</reference>